<keyword evidence="3" id="KW-1185">Reference proteome</keyword>
<reference evidence="2 3" key="1">
    <citation type="submission" date="2024-04" db="EMBL/GenBank/DDBJ databases">
        <title>Tritrichomonas musculus Genome.</title>
        <authorList>
            <person name="Alves-Ferreira E."/>
            <person name="Grigg M."/>
            <person name="Lorenzi H."/>
            <person name="Galac M."/>
        </authorList>
    </citation>
    <scope>NUCLEOTIDE SEQUENCE [LARGE SCALE GENOMIC DNA]</scope>
    <source>
        <strain evidence="2 3">EAF2021</strain>
    </source>
</reference>
<gene>
    <name evidence="2" type="ORF">M9Y10_037920</name>
</gene>
<evidence type="ECO:0000313" key="3">
    <source>
        <dbReference type="Proteomes" id="UP001470230"/>
    </source>
</evidence>
<dbReference type="EMBL" id="JAPFFF010000006">
    <property type="protein sequence ID" value="KAK8886887.1"/>
    <property type="molecule type" value="Genomic_DNA"/>
</dbReference>
<feature type="compositionally biased region" description="Polar residues" evidence="1">
    <location>
        <begin position="141"/>
        <end position="161"/>
    </location>
</feature>
<organism evidence="2 3">
    <name type="scientific">Tritrichomonas musculus</name>
    <dbReference type="NCBI Taxonomy" id="1915356"/>
    <lineage>
        <taxon>Eukaryota</taxon>
        <taxon>Metamonada</taxon>
        <taxon>Parabasalia</taxon>
        <taxon>Tritrichomonadida</taxon>
        <taxon>Tritrichomonadidae</taxon>
        <taxon>Tritrichomonas</taxon>
    </lineage>
</organism>
<dbReference type="Proteomes" id="UP001470230">
    <property type="component" value="Unassembled WGS sequence"/>
</dbReference>
<accession>A0ABR2K7J4</accession>
<evidence type="ECO:0000313" key="2">
    <source>
        <dbReference type="EMBL" id="KAK8886887.1"/>
    </source>
</evidence>
<comment type="caution">
    <text evidence="2">The sequence shown here is derived from an EMBL/GenBank/DDBJ whole genome shotgun (WGS) entry which is preliminary data.</text>
</comment>
<proteinExistence type="predicted"/>
<sequence>MKNAKVKGKDGKPQKKLRVAKFNFCTMGIPFPFRNNMSIYDIRPAVNNMISFNKNSNNEFPTCSYPQVNRNLPSASTTHQPPSISLITGPQISSRSTSYLPMQYNNSNVLKERLSEMSPLEARSLIRHHYFNNLNPHKNSNESCNLSQSNKELPSINSNLPNPVLSDVPEKEKIISNDSKNNIHDSSLKFPLTNFLDHNSFHDIIPSSFDIVGRGPLPSIILKTNGNIEFLDL</sequence>
<name>A0ABR2K7J4_9EUKA</name>
<evidence type="ECO:0000256" key="1">
    <source>
        <dbReference type="SAM" id="MobiDB-lite"/>
    </source>
</evidence>
<feature type="region of interest" description="Disordered" evidence="1">
    <location>
        <begin position="141"/>
        <end position="165"/>
    </location>
</feature>
<protein>
    <submittedName>
        <fullName evidence="2">Uncharacterized protein</fullName>
    </submittedName>
</protein>